<evidence type="ECO:0000256" key="2">
    <source>
        <dbReference type="ARBA" id="ARBA00005417"/>
    </source>
</evidence>
<dbReference type="PANTHER" id="PTHR24221">
    <property type="entry name" value="ATP-BINDING CASSETTE SUB-FAMILY B"/>
    <property type="match status" value="1"/>
</dbReference>
<keyword evidence="4" id="KW-0547">Nucleotide-binding</keyword>
<dbReference type="KEGG" id="sll:SLITO_v1c01110"/>
<dbReference type="PROSITE" id="PS50893">
    <property type="entry name" value="ABC_TRANSPORTER_2"/>
    <property type="match status" value="1"/>
</dbReference>
<dbReference type="FunFam" id="3.40.50.300:FF:000218">
    <property type="entry name" value="Multidrug ABC transporter ATP-binding protein"/>
    <property type="match status" value="1"/>
</dbReference>
<dbReference type="EMBL" id="CP012357">
    <property type="protein sequence ID" value="AKX33779.1"/>
    <property type="molecule type" value="Genomic_DNA"/>
</dbReference>
<dbReference type="Gene3D" id="3.40.50.300">
    <property type="entry name" value="P-loop containing nucleotide triphosphate hydrolases"/>
    <property type="match status" value="1"/>
</dbReference>
<dbReference type="Proteomes" id="UP000067476">
    <property type="component" value="Chromosome"/>
</dbReference>
<feature type="transmembrane region" description="Helical" evidence="8">
    <location>
        <begin position="162"/>
        <end position="183"/>
    </location>
</feature>
<evidence type="ECO:0000256" key="4">
    <source>
        <dbReference type="ARBA" id="ARBA00022741"/>
    </source>
</evidence>
<protein>
    <submittedName>
        <fullName evidence="11">ABC transporter ATP-binding protein</fullName>
    </submittedName>
</protein>
<dbReference type="PROSITE" id="PS00211">
    <property type="entry name" value="ABC_TRANSPORTER_1"/>
    <property type="match status" value="1"/>
</dbReference>
<reference evidence="11 12" key="1">
    <citation type="journal article" date="2015" name="Genome Announc.">
        <title>Complete Genome Sequence of Spiroplasma litorale TN-1T (DSM 21781), a Bacterium Isolated from a Green-Eyed Horsefly (Tabanus nigrovittatus).</title>
        <authorList>
            <person name="Lo W.S."/>
            <person name="Lai Y.C."/>
            <person name="Lien Y.W."/>
            <person name="Wang T.H."/>
            <person name="Kuo C.H."/>
        </authorList>
    </citation>
    <scope>NUCLEOTIDE SEQUENCE [LARGE SCALE GENOMIC DNA]</scope>
    <source>
        <strain evidence="11 12">TN-1</strain>
    </source>
</reference>
<sequence>MEIRTKSSSKGPFLKILFYYYKQEWKLTLIMLIFCLIIVSCSLLLPILTYQMTKAITKELSEKQGLPFVDDAPDGVLAFWGISWINLIYVSLADVVIYCIVSFYYDYVAYIIGRKIEISLRNRCLENLVRQDISYYSNKKIGEILTKVVSDTQTVGDQAVQVPLQIGLSIFEIAASSALMFVFTWKLGLITLLIFAVCMILMGLCFFATRKKVLKVREIITSINGDVTDRVATVRLIKSAGTENYETKRFIDVHKEYYKKSKAVGHNQALMLTTMWGGIFVLKFFSIIAAMLVYGMFSTPEEGLLFFKYTFAPFQLAESMMVSPLFQVMNALFGLVYASVASERVNDTIKAKSIMNHHYFDGEVIEKIEGDILFKGIEFAYPEKPSKLILPKFDFTFKESKSYAFVGETGSGKSTIAKLLLRFYDPTSGSIIINKNINLKDANLSSYLKHVGYVEQDPQILYGDVYENVTYGSFNVSKAEIISACKKAELHDLVMSWPDKYETILGERGFMLSGGQKQRLVIARMFLKNPQLLILDEATSALDNIVEREIQEKLNTLMKGRTTVTIAHRLSTIKNVDEIIVLGANGKGIVQRGTFEELRDKEGHFQNLYKAGLID</sequence>
<evidence type="ECO:0000259" key="9">
    <source>
        <dbReference type="PROSITE" id="PS50893"/>
    </source>
</evidence>
<dbReference type="GO" id="GO:0016887">
    <property type="term" value="F:ATP hydrolysis activity"/>
    <property type="evidence" value="ECO:0007669"/>
    <property type="project" value="InterPro"/>
</dbReference>
<evidence type="ECO:0000256" key="7">
    <source>
        <dbReference type="ARBA" id="ARBA00023136"/>
    </source>
</evidence>
<dbReference type="PATRIC" id="fig|216942.3.peg.111"/>
<keyword evidence="6 8" id="KW-1133">Transmembrane helix</keyword>
<keyword evidence="7 8" id="KW-0472">Membrane</keyword>
<comment type="similarity">
    <text evidence="2">Belongs to the ABC transporter superfamily.</text>
</comment>
<dbReference type="InterPro" id="IPR017871">
    <property type="entry name" value="ABC_transporter-like_CS"/>
</dbReference>
<dbReference type="Pfam" id="PF00005">
    <property type="entry name" value="ABC_tran"/>
    <property type="match status" value="1"/>
</dbReference>
<feature type="domain" description="ABC transporter" evidence="9">
    <location>
        <begin position="372"/>
        <end position="611"/>
    </location>
</feature>
<dbReference type="SUPFAM" id="SSF90123">
    <property type="entry name" value="ABC transporter transmembrane region"/>
    <property type="match status" value="1"/>
</dbReference>
<keyword evidence="5 11" id="KW-0067">ATP-binding</keyword>
<dbReference type="InterPro" id="IPR027417">
    <property type="entry name" value="P-loop_NTPase"/>
</dbReference>
<dbReference type="OrthoDB" id="9763744at2"/>
<dbReference type="InterPro" id="IPR003439">
    <property type="entry name" value="ABC_transporter-like_ATP-bd"/>
</dbReference>
<gene>
    <name evidence="11" type="ORF">SLITO_v1c01110</name>
</gene>
<dbReference type="Pfam" id="PF00664">
    <property type="entry name" value="ABC_membrane"/>
    <property type="match status" value="1"/>
</dbReference>
<dbReference type="InterPro" id="IPR011527">
    <property type="entry name" value="ABC1_TM_dom"/>
</dbReference>
<dbReference type="RefSeq" id="WP_075057877.1">
    <property type="nucleotide sequence ID" value="NZ_CP012357.1"/>
</dbReference>
<evidence type="ECO:0000313" key="12">
    <source>
        <dbReference type="Proteomes" id="UP000067476"/>
    </source>
</evidence>
<dbReference type="PROSITE" id="PS50929">
    <property type="entry name" value="ABC_TM1F"/>
    <property type="match status" value="1"/>
</dbReference>
<feature type="transmembrane region" description="Helical" evidence="8">
    <location>
        <begin position="27"/>
        <end position="48"/>
    </location>
</feature>
<evidence type="ECO:0000256" key="5">
    <source>
        <dbReference type="ARBA" id="ARBA00022840"/>
    </source>
</evidence>
<evidence type="ECO:0000256" key="8">
    <source>
        <dbReference type="SAM" id="Phobius"/>
    </source>
</evidence>
<dbReference type="AlphaFoldDB" id="A0A0K1W0F5"/>
<dbReference type="PANTHER" id="PTHR24221:SF654">
    <property type="entry name" value="ATP-BINDING CASSETTE SUB-FAMILY B MEMBER 6"/>
    <property type="match status" value="1"/>
</dbReference>
<comment type="subcellular location">
    <subcellularLocation>
        <location evidence="1">Cell membrane</location>
        <topology evidence="1">Multi-pass membrane protein</topology>
    </subcellularLocation>
</comment>
<dbReference type="GO" id="GO:0005886">
    <property type="term" value="C:plasma membrane"/>
    <property type="evidence" value="ECO:0007669"/>
    <property type="project" value="UniProtKB-SubCell"/>
</dbReference>
<keyword evidence="12" id="KW-1185">Reference proteome</keyword>
<feature type="domain" description="ABC transmembrane type-1" evidence="10">
    <location>
        <begin position="29"/>
        <end position="290"/>
    </location>
</feature>
<evidence type="ECO:0000313" key="11">
    <source>
        <dbReference type="EMBL" id="AKX33779.1"/>
    </source>
</evidence>
<dbReference type="Gene3D" id="1.20.1560.10">
    <property type="entry name" value="ABC transporter type 1, transmembrane domain"/>
    <property type="match status" value="1"/>
</dbReference>
<dbReference type="GO" id="GO:0005524">
    <property type="term" value="F:ATP binding"/>
    <property type="evidence" value="ECO:0007669"/>
    <property type="project" value="UniProtKB-KW"/>
</dbReference>
<dbReference type="InterPro" id="IPR003593">
    <property type="entry name" value="AAA+_ATPase"/>
</dbReference>
<dbReference type="SMART" id="SM00382">
    <property type="entry name" value="AAA"/>
    <property type="match status" value="1"/>
</dbReference>
<dbReference type="CDD" id="cd07346">
    <property type="entry name" value="ABC_6TM_exporters"/>
    <property type="match status" value="1"/>
</dbReference>
<evidence type="ECO:0000259" key="10">
    <source>
        <dbReference type="PROSITE" id="PS50929"/>
    </source>
</evidence>
<keyword evidence="3 8" id="KW-0812">Transmembrane</keyword>
<dbReference type="STRING" id="216942.SLITO_v1c01110"/>
<feature type="transmembrane region" description="Helical" evidence="8">
    <location>
        <begin position="189"/>
        <end position="209"/>
    </location>
</feature>
<dbReference type="InterPro" id="IPR036640">
    <property type="entry name" value="ABC1_TM_sf"/>
</dbReference>
<feature type="transmembrane region" description="Helical" evidence="8">
    <location>
        <begin position="77"/>
        <end position="105"/>
    </location>
</feature>
<organism evidence="11 12">
    <name type="scientific">Spiroplasma litorale</name>
    <dbReference type="NCBI Taxonomy" id="216942"/>
    <lineage>
        <taxon>Bacteria</taxon>
        <taxon>Bacillati</taxon>
        <taxon>Mycoplasmatota</taxon>
        <taxon>Mollicutes</taxon>
        <taxon>Entomoplasmatales</taxon>
        <taxon>Spiroplasmataceae</taxon>
        <taxon>Spiroplasma</taxon>
    </lineage>
</organism>
<evidence type="ECO:0000256" key="3">
    <source>
        <dbReference type="ARBA" id="ARBA00022692"/>
    </source>
</evidence>
<proteinExistence type="inferred from homology"/>
<dbReference type="InterPro" id="IPR039421">
    <property type="entry name" value="Type_1_exporter"/>
</dbReference>
<name>A0A0K1W0F5_9MOLU</name>
<accession>A0A0K1W0F5</accession>
<dbReference type="SUPFAM" id="SSF52540">
    <property type="entry name" value="P-loop containing nucleoside triphosphate hydrolases"/>
    <property type="match status" value="1"/>
</dbReference>
<evidence type="ECO:0000256" key="6">
    <source>
        <dbReference type="ARBA" id="ARBA00022989"/>
    </source>
</evidence>
<feature type="transmembrane region" description="Helical" evidence="8">
    <location>
        <begin position="269"/>
        <end position="297"/>
    </location>
</feature>
<evidence type="ECO:0000256" key="1">
    <source>
        <dbReference type="ARBA" id="ARBA00004651"/>
    </source>
</evidence>
<dbReference type="GO" id="GO:0140359">
    <property type="term" value="F:ABC-type transporter activity"/>
    <property type="evidence" value="ECO:0007669"/>
    <property type="project" value="InterPro"/>
</dbReference>